<evidence type="ECO:0000313" key="6">
    <source>
        <dbReference type="EMBL" id="KAG6411131.1"/>
    </source>
</evidence>
<evidence type="ECO:0000256" key="3">
    <source>
        <dbReference type="ARBA" id="ARBA00022679"/>
    </source>
</evidence>
<evidence type="ECO:0000256" key="4">
    <source>
        <dbReference type="ARBA" id="ARBA00023180"/>
    </source>
</evidence>
<dbReference type="EMBL" id="PNBA02000010">
    <property type="protein sequence ID" value="KAG6411131.1"/>
    <property type="molecule type" value="Genomic_DNA"/>
</dbReference>
<reference evidence="6" key="1">
    <citation type="submission" date="2018-01" db="EMBL/GenBank/DDBJ databases">
        <authorList>
            <person name="Mao J.F."/>
        </authorList>
    </citation>
    <scope>NUCLEOTIDE SEQUENCE</scope>
    <source>
        <strain evidence="6">Huo1</strain>
        <tissue evidence="6">Leaf</tissue>
    </source>
</reference>
<keyword evidence="3" id="KW-0808">Transferase</keyword>
<gene>
    <name evidence="6" type="ORF">SASPL_129205</name>
</gene>
<dbReference type="AlphaFoldDB" id="A0A8X8ZNH9"/>
<dbReference type="PANTHER" id="PTHR20961:SF5">
    <property type="entry name" value="GLYCOSYLTRANSFERASE-RELATED"/>
    <property type="match status" value="1"/>
</dbReference>
<feature type="domain" description="Glycosyltransferase 61 catalytic" evidence="5">
    <location>
        <begin position="42"/>
        <end position="225"/>
    </location>
</feature>
<proteinExistence type="predicted"/>
<evidence type="ECO:0000256" key="2">
    <source>
        <dbReference type="ARBA" id="ARBA00022676"/>
    </source>
</evidence>
<evidence type="ECO:0000313" key="7">
    <source>
        <dbReference type="Proteomes" id="UP000298416"/>
    </source>
</evidence>
<protein>
    <recommendedName>
        <fullName evidence="5">Glycosyltransferase 61 catalytic domain-containing protein</fullName>
    </recommendedName>
</protein>
<keyword evidence="7" id="KW-1185">Reference proteome</keyword>
<dbReference type="PANTHER" id="PTHR20961">
    <property type="entry name" value="GLYCOSYLTRANSFERASE"/>
    <property type="match status" value="1"/>
</dbReference>
<name>A0A8X8ZNH9_SALSN</name>
<dbReference type="InterPro" id="IPR049625">
    <property type="entry name" value="Glyco_transf_61_cat"/>
</dbReference>
<comment type="caution">
    <text evidence="6">The sequence shown here is derived from an EMBL/GenBank/DDBJ whole genome shotgun (WGS) entry which is preliminary data.</text>
</comment>
<accession>A0A8X8ZNH9</accession>
<dbReference type="Pfam" id="PF04577">
    <property type="entry name" value="Glyco_transf_61"/>
    <property type="match status" value="1"/>
</dbReference>
<comment type="subcellular location">
    <subcellularLocation>
        <location evidence="1">Golgi apparatus membrane</location>
        <topology evidence="1">Single-pass type II membrane protein</topology>
    </subcellularLocation>
</comment>
<evidence type="ECO:0000259" key="5">
    <source>
        <dbReference type="Pfam" id="PF04577"/>
    </source>
</evidence>
<dbReference type="GO" id="GO:0016763">
    <property type="term" value="F:pentosyltransferase activity"/>
    <property type="evidence" value="ECO:0007669"/>
    <property type="project" value="UniProtKB-ARBA"/>
</dbReference>
<evidence type="ECO:0000256" key="1">
    <source>
        <dbReference type="ARBA" id="ARBA00004323"/>
    </source>
</evidence>
<keyword evidence="4" id="KW-0325">Glycoprotein</keyword>
<keyword evidence="2" id="KW-0328">Glycosyltransferase</keyword>
<reference evidence="6" key="2">
    <citation type="submission" date="2020-08" db="EMBL/GenBank/DDBJ databases">
        <title>Plant Genome Project.</title>
        <authorList>
            <person name="Zhang R.-G."/>
        </authorList>
    </citation>
    <scope>NUCLEOTIDE SEQUENCE</scope>
    <source>
        <strain evidence="6">Huo1</strain>
        <tissue evidence="6">Leaf</tissue>
    </source>
</reference>
<sequence>MIKNINITYQNPNTTPTCTRRFTDPAVVFSTGGYLGNPFHDFTDVLVPLYLTSRQFNTTVIFLVVDMNPWWISKYKPILNMLSKYEIIDMANQNEVLCFPRIIAGLKSHKVLSIDKSISPNYSITHFTKFLKTTYELERGFVGGCKNKSRRPRLLIISRQRTRRLRNEYEVAELARSVGFNVSMREMGGDVSSVARFVNDFDVMVAVHGAGMTNMVFLPENAIVVQIVPFGVEFNAKDCFENSSRDMNLRYLEYKVEVRESSLVEKYGVGSEVFDLQSLYNKGWNVYRSIYLDEQDVSVDLFRFSSTLLEAMELVCNS</sequence>
<dbReference type="InterPro" id="IPR007657">
    <property type="entry name" value="Glycosyltransferase_61"/>
</dbReference>
<dbReference type="Proteomes" id="UP000298416">
    <property type="component" value="Unassembled WGS sequence"/>
</dbReference>
<dbReference type="OrthoDB" id="529273at2759"/>
<dbReference type="GO" id="GO:0000139">
    <property type="term" value="C:Golgi membrane"/>
    <property type="evidence" value="ECO:0007669"/>
    <property type="project" value="UniProtKB-SubCell"/>
</dbReference>
<organism evidence="6">
    <name type="scientific">Salvia splendens</name>
    <name type="common">Scarlet sage</name>
    <dbReference type="NCBI Taxonomy" id="180675"/>
    <lineage>
        <taxon>Eukaryota</taxon>
        <taxon>Viridiplantae</taxon>
        <taxon>Streptophyta</taxon>
        <taxon>Embryophyta</taxon>
        <taxon>Tracheophyta</taxon>
        <taxon>Spermatophyta</taxon>
        <taxon>Magnoliopsida</taxon>
        <taxon>eudicotyledons</taxon>
        <taxon>Gunneridae</taxon>
        <taxon>Pentapetalae</taxon>
        <taxon>asterids</taxon>
        <taxon>lamiids</taxon>
        <taxon>Lamiales</taxon>
        <taxon>Lamiaceae</taxon>
        <taxon>Nepetoideae</taxon>
        <taxon>Mentheae</taxon>
        <taxon>Salviinae</taxon>
        <taxon>Salvia</taxon>
        <taxon>Salvia subgen. Calosphace</taxon>
        <taxon>core Calosphace</taxon>
    </lineage>
</organism>